<name>A0A9D2TBH5_9FIRM</name>
<protein>
    <submittedName>
        <fullName evidence="2">Nucleotidyltransferase family protein</fullName>
    </submittedName>
</protein>
<dbReference type="GO" id="GO:0008033">
    <property type="term" value="P:tRNA processing"/>
    <property type="evidence" value="ECO:0007669"/>
    <property type="project" value="UniProtKB-KW"/>
</dbReference>
<reference evidence="2" key="1">
    <citation type="journal article" date="2021" name="PeerJ">
        <title>Extensive microbial diversity within the chicken gut microbiome revealed by metagenomics and culture.</title>
        <authorList>
            <person name="Gilroy R."/>
            <person name="Ravi A."/>
            <person name="Getino M."/>
            <person name="Pursley I."/>
            <person name="Horton D.L."/>
            <person name="Alikhan N.F."/>
            <person name="Baker D."/>
            <person name="Gharbi K."/>
            <person name="Hall N."/>
            <person name="Watson M."/>
            <person name="Adriaenssens E.M."/>
            <person name="Foster-Nyarko E."/>
            <person name="Jarju S."/>
            <person name="Secka A."/>
            <person name="Antonio M."/>
            <person name="Oren A."/>
            <person name="Chaudhuri R.R."/>
            <person name="La Ragione R."/>
            <person name="Hildebrand F."/>
            <person name="Pallen M.J."/>
        </authorList>
    </citation>
    <scope>NUCLEOTIDE SEQUENCE</scope>
    <source>
        <strain evidence="2">ChiBcec2-3848</strain>
    </source>
</reference>
<dbReference type="PANTHER" id="PTHR37825">
    <property type="entry name" value="TRNA(MET) CYTIDINE ACETATE LIGASE"/>
    <property type="match status" value="1"/>
</dbReference>
<accession>A0A9D2TBH5</accession>
<dbReference type="SUPFAM" id="SSF52374">
    <property type="entry name" value="Nucleotidylyl transferase"/>
    <property type="match status" value="1"/>
</dbReference>
<dbReference type="AlphaFoldDB" id="A0A9D2TBH5"/>
<evidence type="ECO:0000313" key="3">
    <source>
        <dbReference type="Proteomes" id="UP000823886"/>
    </source>
</evidence>
<gene>
    <name evidence="2" type="ORF">H9753_05110</name>
</gene>
<dbReference type="InterPro" id="IPR014729">
    <property type="entry name" value="Rossmann-like_a/b/a_fold"/>
</dbReference>
<reference evidence="2" key="2">
    <citation type="submission" date="2021-04" db="EMBL/GenBank/DDBJ databases">
        <authorList>
            <person name="Gilroy R."/>
        </authorList>
    </citation>
    <scope>NUCLEOTIDE SEQUENCE</scope>
    <source>
        <strain evidence="2">ChiBcec2-3848</strain>
    </source>
</reference>
<dbReference type="PANTHER" id="PTHR37825:SF1">
    <property type="entry name" value="TRNA(MET) CYTIDINE ACETATE LIGASE"/>
    <property type="match status" value="1"/>
</dbReference>
<comment type="caution">
    <text evidence="2">The sequence shown here is derived from an EMBL/GenBank/DDBJ whole genome shotgun (WGS) entry which is preliminary data.</text>
</comment>
<evidence type="ECO:0000256" key="1">
    <source>
        <dbReference type="ARBA" id="ARBA00022694"/>
    </source>
</evidence>
<dbReference type="Pfam" id="PF05636">
    <property type="entry name" value="HIGH_NTase1"/>
    <property type="match status" value="1"/>
</dbReference>
<dbReference type="InterPro" id="IPR008513">
    <property type="entry name" value="tRNA(Met)_cyd_acetate_ligase"/>
</dbReference>
<organism evidence="2 3">
    <name type="scientific">Candidatus Blautia merdavium</name>
    <dbReference type="NCBI Taxonomy" id="2838494"/>
    <lineage>
        <taxon>Bacteria</taxon>
        <taxon>Bacillati</taxon>
        <taxon>Bacillota</taxon>
        <taxon>Clostridia</taxon>
        <taxon>Lachnospirales</taxon>
        <taxon>Lachnospiraceae</taxon>
        <taxon>Blautia</taxon>
    </lineage>
</organism>
<proteinExistence type="predicted"/>
<dbReference type="EMBL" id="DWVZ01000065">
    <property type="protein sequence ID" value="HJC62981.1"/>
    <property type="molecule type" value="Genomic_DNA"/>
</dbReference>
<feature type="non-terminal residue" evidence="2">
    <location>
        <position position="286"/>
    </location>
</feature>
<dbReference type="Proteomes" id="UP000823886">
    <property type="component" value="Unassembled WGS sequence"/>
</dbReference>
<keyword evidence="1" id="KW-0819">tRNA processing</keyword>
<dbReference type="Gene3D" id="3.40.50.620">
    <property type="entry name" value="HUPs"/>
    <property type="match status" value="1"/>
</dbReference>
<evidence type="ECO:0000313" key="2">
    <source>
        <dbReference type="EMBL" id="HJC62981.1"/>
    </source>
</evidence>
<sequence>MPTTAAIIAEYNPFHKGHAYQIEKTREETGADFILVILSGDFVQRGAPAVFDKYSRTRMALLGGADVVLELPVSYACASAEYFARGAVGILDSLHAADILSFGSEAGDVGSCMEAAQLLLKEPELYRQTLKEQLKKGRTYPAARKEALLSCLEADSCSTLLDSPNNILGIEYCKALSSYESRIRPFTVKREGNGYHETSLDHSLSSATALRKVLFSGDRPEPALPEDLARQIRHTQPEAVFSYMEELLAKSLPLREDDFSLLLKYRLMLLDRDSLCRFADLSADLA</sequence>